<evidence type="ECO:0000256" key="13">
    <source>
        <dbReference type="ARBA" id="ARBA00047899"/>
    </source>
</evidence>
<accession>A0AAV0MYU1</accession>
<keyword evidence="12" id="KW-0325">Glycoprotein</keyword>
<dbReference type="SUPFAM" id="SSF56112">
    <property type="entry name" value="Protein kinase-like (PK-like)"/>
    <property type="match status" value="1"/>
</dbReference>
<keyword evidence="9 15" id="KW-0067">ATP-binding</keyword>
<dbReference type="FunFam" id="1.10.510.10:FF:000161">
    <property type="entry name" value="Wall-associated receptor kinase-like 20"/>
    <property type="match status" value="1"/>
</dbReference>
<gene>
    <name evidence="19" type="ORF">LITE_LOCUS30867</name>
</gene>
<evidence type="ECO:0000256" key="10">
    <source>
        <dbReference type="ARBA" id="ARBA00022989"/>
    </source>
</evidence>
<comment type="subcellular location">
    <subcellularLocation>
        <location evidence="1">Membrane</location>
        <topology evidence="1">Single-pass membrane protein</topology>
    </subcellularLocation>
</comment>
<feature type="chain" id="PRO_5043931139" description="non-specific serine/threonine protein kinase" evidence="17">
    <location>
        <begin position="32"/>
        <end position="978"/>
    </location>
</feature>
<reference evidence="19" key="1">
    <citation type="submission" date="2022-08" db="EMBL/GenBank/DDBJ databases">
        <authorList>
            <person name="Gutierrez-Valencia J."/>
        </authorList>
    </citation>
    <scope>NUCLEOTIDE SEQUENCE</scope>
</reference>
<name>A0AAV0MYU1_9ROSI</name>
<dbReference type="InterPro" id="IPR017441">
    <property type="entry name" value="Protein_kinase_ATP_BS"/>
</dbReference>
<evidence type="ECO:0000256" key="12">
    <source>
        <dbReference type="ARBA" id="ARBA00023180"/>
    </source>
</evidence>
<keyword evidence="3" id="KW-0723">Serine/threonine-protein kinase</keyword>
<dbReference type="SMART" id="SM00220">
    <property type="entry name" value="S_TKc"/>
    <property type="match status" value="1"/>
</dbReference>
<evidence type="ECO:0000256" key="1">
    <source>
        <dbReference type="ARBA" id="ARBA00004167"/>
    </source>
</evidence>
<keyword evidence="6 17" id="KW-0732">Signal</keyword>
<evidence type="ECO:0000259" key="18">
    <source>
        <dbReference type="PROSITE" id="PS50011"/>
    </source>
</evidence>
<dbReference type="Gene3D" id="3.30.200.20">
    <property type="entry name" value="Phosphorylase Kinase, domain 1"/>
    <property type="match status" value="1"/>
</dbReference>
<dbReference type="InterPro" id="IPR032872">
    <property type="entry name" value="WAK_assoc_C"/>
</dbReference>
<evidence type="ECO:0000313" key="19">
    <source>
        <dbReference type="EMBL" id="CAI0451448.1"/>
    </source>
</evidence>
<dbReference type="Pfam" id="PF07714">
    <property type="entry name" value="PK_Tyr_Ser-Thr"/>
    <property type="match status" value="1"/>
</dbReference>
<keyword evidence="20" id="KW-1185">Reference proteome</keyword>
<dbReference type="AlphaFoldDB" id="A0AAV0MYU1"/>
<dbReference type="PROSITE" id="PS50011">
    <property type="entry name" value="PROTEIN_KINASE_DOM"/>
    <property type="match status" value="1"/>
</dbReference>
<evidence type="ECO:0000256" key="14">
    <source>
        <dbReference type="ARBA" id="ARBA00048679"/>
    </source>
</evidence>
<feature type="compositionally biased region" description="Polar residues" evidence="16">
    <location>
        <begin position="568"/>
        <end position="579"/>
    </location>
</feature>
<dbReference type="InterPro" id="IPR011009">
    <property type="entry name" value="Kinase-like_dom_sf"/>
</dbReference>
<dbReference type="GO" id="GO:0005524">
    <property type="term" value="F:ATP binding"/>
    <property type="evidence" value="ECO:0007669"/>
    <property type="project" value="UniProtKB-UniRule"/>
</dbReference>
<feature type="region of interest" description="Disordered" evidence="16">
    <location>
        <begin position="568"/>
        <end position="592"/>
    </location>
</feature>
<keyword evidence="10" id="KW-1133">Transmembrane helix</keyword>
<evidence type="ECO:0000256" key="2">
    <source>
        <dbReference type="ARBA" id="ARBA00012513"/>
    </source>
</evidence>
<dbReference type="Pfam" id="PF14380">
    <property type="entry name" value="WAK_assoc"/>
    <property type="match status" value="2"/>
</dbReference>
<evidence type="ECO:0000256" key="11">
    <source>
        <dbReference type="ARBA" id="ARBA00023136"/>
    </source>
</evidence>
<evidence type="ECO:0000256" key="8">
    <source>
        <dbReference type="ARBA" id="ARBA00022777"/>
    </source>
</evidence>
<dbReference type="PROSITE" id="PS00108">
    <property type="entry name" value="PROTEIN_KINASE_ST"/>
    <property type="match status" value="1"/>
</dbReference>
<feature type="domain" description="Protein kinase" evidence="18">
    <location>
        <begin position="629"/>
        <end position="906"/>
    </location>
</feature>
<protein>
    <recommendedName>
        <fullName evidence="2">non-specific serine/threonine protein kinase</fullName>
        <ecNumber evidence="2">2.7.11.1</ecNumber>
    </recommendedName>
</protein>
<dbReference type="GO" id="GO:0004674">
    <property type="term" value="F:protein serine/threonine kinase activity"/>
    <property type="evidence" value="ECO:0007669"/>
    <property type="project" value="UniProtKB-KW"/>
</dbReference>
<evidence type="ECO:0000256" key="5">
    <source>
        <dbReference type="ARBA" id="ARBA00022692"/>
    </source>
</evidence>
<evidence type="ECO:0000256" key="3">
    <source>
        <dbReference type="ARBA" id="ARBA00022527"/>
    </source>
</evidence>
<dbReference type="EMBL" id="CAMGYJ010000007">
    <property type="protein sequence ID" value="CAI0451448.1"/>
    <property type="molecule type" value="Genomic_DNA"/>
</dbReference>
<dbReference type="Pfam" id="PF13947">
    <property type="entry name" value="GUB_WAK_bind"/>
    <property type="match status" value="2"/>
</dbReference>
<comment type="caution">
    <text evidence="19">The sequence shown here is derived from an EMBL/GenBank/DDBJ whole genome shotgun (WGS) entry which is preliminary data.</text>
</comment>
<evidence type="ECO:0000256" key="9">
    <source>
        <dbReference type="ARBA" id="ARBA00022840"/>
    </source>
</evidence>
<dbReference type="PROSITE" id="PS00107">
    <property type="entry name" value="PROTEIN_KINASE_ATP"/>
    <property type="match status" value="1"/>
</dbReference>
<feature type="compositionally biased region" description="Low complexity" evidence="16">
    <location>
        <begin position="580"/>
        <end position="592"/>
    </location>
</feature>
<feature type="binding site" evidence="15">
    <location>
        <position position="657"/>
    </location>
    <ligand>
        <name>ATP</name>
        <dbReference type="ChEBI" id="CHEBI:30616"/>
    </ligand>
</feature>
<proteinExistence type="predicted"/>
<comment type="catalytic activity">
    <reaction evidence="13">
        <text>L-threonyl-[protein] + ATP = O-phospho-L-threonyl-[protein] + ADP + H(+)</text>
        <dbReference type="Rhea" id="RHEA:46608"/>
        <dbReference type="Rhea" id="RHEA-COMP:11060"/>
        <dbReference type="Rhea" id="RHEA-COMP:11605"/>
        <dbReference type="ChEBI" id="CHEBI:15378"/>
        <dbReference type="ChEBI" id="CHEBI:30013"/>
        <dbReference type="ChEBI" id="CHEBI:30616"/>
        <dbReference type="ChEBI" id="CHEBI:61977"/>
        <dbReference type="ChEBI" id="CHEBI:456216"/>
        <dbReference type="EC" id="2.7.11.1"/>
    </reaction>
</comment>
<dbReference type="Proteomes" id="UP001154282">
    <property type="component" value="Unassembled WGS sequence"/>
</dbReference>
<comment type="catalytic activity">
    <reaction evidence="14">
        <text>L-seryl-[protein] + ATP = O-phospho-L-seryl-[protein] + ADP + H(+)</text>
        <dbReference type="Rhea" id="RHEA:17989"/>
        <dbReference type="Rhea" id="RHEA-COMP:9863"/>
        <dbReference type="Rhea" id="RHEA-COMP:11604"/>
        <dbReference type="ChEBI" id="CHEBI:15378"/>
        <dbReference type="ChEBI" id="CHEBI:29999"/>
        <dbReference type="ChEBI" id="CHEBI:30616"/>
        <dbReference type="ChEBI" id="CHEBI:83421"/>
        <dbReference type="ChEBI" id="CHEBI:456216"/>
        <dbReference type="EC" id="2.7.11.1"/>
    </reaction>
</comment>
<evidence type="ECO:0000256" key="17">
    <source>
        <dbReference type="SAM" id="SignalP"/>
    </source>
</evidence>
<dbReference type="InterPro" id="IPR025287">
    <property type="entry name" value="WAK_GUB"/>
</dbReference>
<keyword evidence="4" id="KW-0808">Transferase</keyword>
<evidence type="ECO:0000256" key="6">
    <source>
        <dbReference type="ARBA" id="ARBA00022729"/>
    </source>
</evidence>
<keyword evidence="11" id="KW-0472">Membrane</keyword>
<sequence length="978" mass="106656">MVSRYCSSFSPSLLLLILSTLIFFVTISVSAQDDNDPDQRYQDCARQFDCGDIQAAYPFWGGDRPIHCGLPELSLTCNSTTQTTFITVLDLTYQVLRVDTANRILTVVRTDYQRGLCPADPSNTTVESTPFSLAPDTQLVTLYYGCSLLGNGIQAPASLGRFDCSSSNGNSGDYFVTSEDVAGSYEAAIRTLLGRCGTRVTVPANRTAVAGLEASPTAERLEAAIGEGFGARWTANDNLCATCQASGGQCGSNEGSFTCFCMDRPYDSECSRGAPGPAAAQTVFPFLFSSLFASFAAALLPLDGSLTGCNESFSCGTTITNIEFPFTGGRRPHYCGLPGFNLTCLDNSITLITINSISYRVLRIDESRPTMTISRSDLHDTAGCTRDVQNTTLAGSNFTAAANTETLTLFYNCNYTSSGYGDYNPPNLFTCNLGGESEAEFYLAGEVADDVSSMLRSRCNTSFTVPISDAYAGVMANGSLLSPALRAGFDVNYNDSYWDDCFRCYEENHGACGFDSDSGNSICICGDRLCPGASAGAVAVLAGISLCFWLFVRQRRIKKAAQIMSKDLSTPPSSATKGRTTPTTNYSMTTSSYNTTTTGSGSVRGGGGSTYFGVQVFSFDELEEATENFDRSKELGDGGFGTVYYGLLYDGRAVAVKRLYENNMRRAEQFMNEIEILAKLRHKNLVTLYGCTSRHSRELLLVYEYISNGTVADHLHGSRHSPDSDLSAWRVRMNIAIETADALAFLHASDVIHRDVKTTNILLDDDFHVKVADFGLSRLFPTHVTHVSTAPQGTPGYVDPEYYQCYQLTDKSDVYSFGVVLMELVTSLQAVDTCRHRHDINLANMAVSRIQNQQLEEMVDACLGFDKDYAVRRMVTSVAALAFRCLQQEREMRPSMNEVLATLRRIERENDGGGDQKAEVVDIVVDDDVGLLQNVPPPVLSPDSVGNDKWVSFLSFLLLLLTHSKVGHSSTKKFIFDH</sequence>
<dbReference type="GO" id="GO:0005886">
    <property type="term" value="C:plasma membrane"/>
    <property type="evidence" value="ECO:0007669"/>
    <property type="project" value="UniProtKB-ARBA"/>
</dbReference>
<keyword evidence="8" id="KW-0418">Kinase</keyword>
<dbReference type="EC" id="2.7.11.1" evidence="2"/>
<evidence type="ECO:0000256" key="4">
    <source>
        <dbReference type="ARBA" id="ARBA00022679"/>
    </source>
</evidence>
<keyword evidence="5" id="KW-0812">Transmembrane</keyword>
<evidence type="ECO:0000256" key="16">
    <source>
        <dbReference type="SAM" id="MobiDB-lite"/>
    </source>
</evidence>
<dbReference type="FunFam" id="3.30.200.20:FF:000039">
    <property type="entry name" value="receptor-like protein kinase FERONIA"/>
    <property type="match status" value="1"/>
</dbReference>
<dbReference type="GO" id="GO:0030247">
    <property type="term" value="F:polysaccharide binding"/>
    <property type="evidence" value="ECO:0007669"/>
    <property type="project" value="InterPro"/>
</dbReference>
<dbReference type="InterPro" id="IPR008271">
    <property type="entry name" value="Ser/Thr_kinase_AS"/>
</dbReference>
<evidence type="ECO:0000256" key="15">
    <source>
        <dbReference type="PROSITE-ProRule" id="PRU10141"/>
    </source>
</evidence>
<evidence type="ECO:0000313" key="20">
    <source>
        <dbReference type="Proteomes" id="UP001154282"/>
    </source>
</evidence>
<feature type="signal peptide" evidence="17">
    <location>
        <begin position="1"/>
        <end position="31"/>
    </location>
</feature>
<dbReference type="InterPro" id="IPR000719">
    <property type="entry name" value="Prot_kinase_dom"/>
</dbReference>
<dbReference type="PANTHER" id="PTHR46008:SF63">
    <property type="entry name" value="LEAF RUST 10 DISEASE-RESISTANCE LOCUS RECEPTOR-LIKE PROTEIN KINASE-LIKE 1.4 ISOFORM X1"/>
    <property type="match status" value="1"/>
</dbReference>
<organism evidence="19 20">
    <name type="scientific">Linum tenue</name>
    <dbReference type="NCBI Taxonomy" id="586396"/>
    <lineage>
        <taxon>Eukaryota</taxon>
        <taxon>Viridiplantae</taxon>
        <taxon>Streptophyta</taxon>
        <taxon>Embryophyta</taxon>
        <taxon>Tracheophyta</taxon>
        <taxon>Spermatophyta</taxon>
        <taxon>Magnoliopsida</taxon>
        <taxon>eudicotyledons</taxon>
        <taxon>Gunneridae</taxon>
        <taxon>Pentapetalae</taxon>
        <taxon>rosids</taxon>
        <taxon>fabids</taxon>
        <taxon>Malpighiales</taxon>
        <taxon>Linaceae</taxon>
        <taxon>Linum</taxon>
    </lineage>
</organism>
<keyword evidence="7 15" id="KW-0547">Nucleotide-binding</keyword>
<dbReference type="InterPro" id="IPR001245">
    <property type="entry name" value="Ser-Thr/Tyr_kinase_cat_dom"/>
</dbReference>
<dbReference type="PANTHER" id="PTHR46008">
    <property type="entry name" value="LEAF RUST 10 DISEASE-RESISTANCE LOCUS RECEPTOR-LIKE PROTEIN KINASE-LIKE 1.4"/>
    <property type="match status" value="1"/>
</dbReference>
<dbReference type="Gene3D" id="1.10.510.10">
    <property type="entry name" value="Transferase(Phosphotransferase) domain 1"/>
    <property type="match status" value="1"/>
</dbReference>
<evidence type="ECO:0000256" key="7">
    <source>
        <dbReference type="ARBA" id="ARBA00022741"/>
    </source>
</evidence>